<feature type="domain" description="DUF4470" evidence="2">
    <location>
        <begin position="224"/>
        <end position="319"/>
    </location>
</feature>
<gene>
    <name evidence="3" type="ORF">D9619_009033</name>
</gene>
<dbReference type="Gene3D" id="1.25.40.10">
    <property type="entry name" value="Tetratricopeptide repeat domain"/>
    <property type="match status" value="1"/>
</dbReference>
<proteinExistence type="predicted"/>
<keyword evidence="1" id="KW-0802">TPR repeat</keyword>
<dbReference type="InterPro" id="IPR027974">
    <property type="entry name" value="DUF4470"/>
</dbReference>
<sequence length="962" mass="108666">MLSLMSLNETSCPDTPITLMAEAANQKGNEFYKEGNYASALRSYLEASRLDANEPKYTSNMSAVLYELGKYSAAISNVITAWGLHGEKFRKSEGVLPIYPANDAFFIKLATRYAKANLNGIYSRSINLHKPPSEDPDVLRAEEGRQITAMQMENYVMHSPHHSDKDPKVQEMKAAWQQLLSLRGLCAGHDSTECTENIAAAEKRLRALPIFKSTPEPTMEYYIFGHDPARSLLNGISGNRHSAYILDTGDAATKKKKWSFLFGGPGDCRHVFTTLQHLADIQKRRTEKFTPKIHITLIDIHPAAVARIIVVLALLEQILRAKKEGDTDKVVLLHTTINYVYNTSLMPEYCHKLVMETAQSLLQDLPTRKHPVSKFLHVDDQSICALKVIFRYWSKPINKTVGRMLDTTAMSGQYMDAADQLAKMMNLPKASSAKKIANKRTKRYGSYEDEQDIFEELKIILPPKALMSNHPALAKLVKGHPSLTEEDLFAKAREEIRQTWKLNPTIFDNKSTEHYGLAISGYPREVVKPFNSINTYAKAVAEFGSRRPPPYCKGSNAYDLTAQFFDLVVDAIGALEEGLTLEIMVGDLMAGTSRLIAGDLSLSRPESFPKKYTRMWLSNVPDYNHGLLSTTVFVSPYLNNNQQAGSNCLLNTASWPKMSDFSYNYTLLFPKELPKFLGCEFVWGEKDIWDDVALIRLPIPRQVHELATKKELHDWLSRMLLCILYNGDFRPMPARIDLPTNLVGFFRLLVYLHQVGFPAHWLGDFAQLLVSDNLITEAKPYLDDLPIKASYSRSFNKPAKVHLASWQAELEVIIASSRLALPFSLTVSPNYPTTSDICIYTAKVQALSRTLTMWGPPPSPFTKTIGLIFYKPRNGITGEFLAGNVLQIMEGNPLITDSEVQIMLSQERVDLPNGEVAWKMSRQWFDKMRAERWTMVVYRDDTRSAVTTPLSADNWHQFEDLD</sequence>
<dbReference type="EMBL" id="JAACJJ010000002">
    <property type="protein sequence ID" value="KAF5329242.1"/>
    <property type="molecule type" value="Genomic_DNA"/>
</dbReference>
<dbReference type="SUPFAM" id="SSF48452">
    <property type="entry name" value="TPR-like"/>
    <property type="match status" value="1"/>
</dbReference>
<dbReference type="AlphaFoldDB" id="A0A8H5BVP7"/>
<name>A0A8H5BVP7_9AGAR</name>
<keyword evidence="4" id="KW-1185">Reference proteome</keyword>
<dbReference type="Pfam" id="PF14737">
    <property type="entry name" value="DUF4470"/>
    <property type="match status" value="1"/>
</dbReference>
<accession>A0A8H5BVP7</accession>
<dbReference type="InterPro" id="IPR011990">
    <property type="entry name" value="TPR-like_helical_dom_sf"/>
</dbReference>
<dbReference type="Proteomes" id="UP000567179">
    <property type="component" value="Unassembled WGS sequence"/>
</dbReference>
<reference evidence="3 4" key="1">
    <citation type="journal article" date="2020" name="ISME J.">
        <title>Uncovering the hidden diversity of litter-decomposition mechanisms in mushroom-forming fungi.</title>
        <authorList>
            <person name="Floudas D."/>
            <person name="Bentzer J."/>
            <person name="Ahren D."/>
            <person name="Johansson T."/>
            <person name="Persson P."/>
            <person name="Tunlid A."/>
        </authorList>
    </citation>
    <scope>NUCLEOTIDE SEQUENCE [LARGE SCALE GENOMIC DNA]</scope>
    <source>
        <strain evidence="3 4">CBS 101986</strain>
    </source>
</reference>
<evidence type="ECO:0000313" key="4">
    <source>
        <dbReference type="Proteomes" id="UP000567179"/>
    </source>
</evidence>
<evidence type="ECO:0000313" key="3">
    <source>
        <dbReference type="EMBL" id="KAF5329242.1"/>
    </source>
</evidence>
<evidence type="ECO:0000256" key="1">
    <source>
        <dbReference type="PROSITE-ProRule" id="PRU00339"/>
    </source>
</evidence>
<feature type="repeat" description="TPR" evidence="1">
    <location>
        <begin position="21"/>
        <end position="54"/>
    </location>
</feature>
<evidence type="ECO:0000259" key="2">
    <source>
        <dbReference type="Pfam" id="PF14737"/>
    </source>
</evidence>
<organism evidence="3 4">
    <name type="scientific">Psilocybe cf. subviscida</name>
    <dbReference type="NCBI Taxonomy" id="2480587"/>
    <lineage>
        <taxon>Eukaryota</taxon>
        <taxon>Fungi</taxon>
        <taxon>Dikarya</taxon>
        <taxon>Basidiomycota</taxon>
        <taxon>Agaricomycotina</taxon>
        <taxon>Agaricomycetes</taxon>
        <taxon>Agaricomycetidae</taxon>
        <taxon>Agaricales</taxon>
        <taxon>Agaricineae</taxon>
        <taxon>Strophariaceae</taxon>
        <taxon>Psilocybe</taxon>
    </lineage>
</organism>
<dbReference type="PROSITE" id="PS50005">
    <property type="entry name" value="TPR"/>
    <property type="match status" value="1"/>
</dbReference>
<dbReference type="InterPro" id="IPR019734">
    <property type="entry name" value="TPR_rpt"/>
</dbReference>
<dbReference type="OrthoDB" id="2423701at2759"/>
<comment type="caution">
    <text evidence="3">The sequence shown here is derived from an EMBL/GenBank/DDBJ whole genome shotgun (WGS) entry which is preliminary data.</text>
</comment>
<protein>
    <recommendedName>
        <fullName evidence="2">DUF4470 domain-containing protein</fullName>
    </recommendedName>
</protein>